<gene>
    <name evidence="2" type="ORF">HNR21_003642</name>
</gene>
<accession>A0A7W3MZJ4</accession>
<dbReference type="Proteomes" id="UP000539313">
    <property type="component" value="Unassembled WGS sequence"/>
</dbReference>
<organism evidence="2 3">
    <name type="scientific">Thermomonospora cellulosilytica</name>
    <dbReference type="NCBI Taxonomy" id="1411118"/>
    <lineage>
        <taxon>Bacteria</taxon>
        <taxon>Bacillati</taxon>
        <taxon>Actinomycetota</taxon>
        <taxon>Actinomycetes</taxon>
        <taxon>Streptosporangiales</taxon>
        <taxon>Thermomonosporaceae</taxon>
        <taxon>Thermomonospora</taxon>
    </lineage>
</organism>
<feature type="domain" description="ACT" evidence="1">
    <location>
        <begin position="4"/>
        <end position="77"/>
    </location>
</feature>
<reference evidence="2 3" key="1">
    <citation type="submission" date="2020-08" db="EMBL/GenBank/DDBJ databases">
        <title>Sequencing the genomes of 1000 actinobacteria strains.</title>
        <authorList>
            <person name="Klenk H.-P."/>
        </authorList>
    </citation>
    <scope>NUCLEOTIDE SEQUENCE [LARGE SCALE GENOMIC DNA]</scope>
    <source>
        <strain evidence="2 3">DSM 45823</strain>
    </source>
</reference>
<proteinExistence type="predicted"/>
<dbReference type="AlphaFoldDB" id="A0A7W3MZJ4"/>
<evidence type="ECO:0000313" key="3">
    <source>
        <dbReference type="Proteomes" id="UP000539313"/>
    </source>
</evidence>
<dbReference type="InterPro" id="IPR045865">
    <property type="entry name" value="ACT-like_dom_sf"/>
</dbReference>
<dbReference type="Pfam" id="PF01842">
    <property type="entry name" value="ACT"/>
    <property type="match status" value="1"/>
</dbReference>
<comment type="caution">
    <text evidence="2">The sequence shown here is derived from an EMBL/GenBank/DDBJ whole genome shotgun (WGS) entry which is preliminary data.</text>
</comment>
<dbReference type="SUPFAM" id="SSF55021">
    <property type="entry name" value="ACT-like"/>
    <property type="match status" value="1"/>
</dbReference>
<evidence type="ECO:0000259" key="1">
    <source>
        <dbReference type="PROSITE" id="PS51671"/>
    </source>
</evidence>
<evidence type="ECO:0000313" key="2">
    <source>
        <dbReference type="EMBL" id="MBA9004760.1"/>
    </source>
</evidence>
<protein>
    <recommendedName>
        <fullName evidence="1">ACT domain-containing protein</fullName>
    </recommendedName>
</protein>
<dbReference type="PROSITE" id="PS51671">
    <property type="entry name" value="ACT"/>
    <property type="match status" value="1"/>
</dbReference>
<name>A0A7W3MZJ4_9ACTN</name>
<sequence>MLLRIRVRLPDRPGSLGKVARILGAAGADVVQMAVLERDSGRAMDDFTVAWPAGAGIDRLCEGLSSVPGVDIVGIWPTVEPPGTNQDAALIGQLAAARESDGLAILTDAVPAMLSADWAGLLRVEGEDDAVLVHTSLGVLGGIDVPPLEPLRPRGFTAEDGTRYAVVPIGGGELALLVARTGAPPFHRTEVLRLAQLVGAAEAVLGARLRAMAEPADPAVAGNGG</sequence>
<dbReference type="RefSeq" id="WP_182706114.1">
    <property type="nucleotide sequence ID" value="NZ_JACJII010000001.1"/>
</dbReference>
<dbReference type="InterPro" id="IPR002912">
    <property type="entry name" value="ACT_dom"/>
</dbReference>
<dbReference type="EMBL" id="JACJII010000001">
    <property type="protein sequence ID" value="MBA9004760.1"/>
    <property type="molecule type" value="Genomic_DNA"/>
</dbReference>
<keyword evidence="3" id="KW-1185">Reference proteome</keyword>
<dbReference type="Gene3D" id="3.30.70.260">
    <property type="match status" value="1"/>
</dbReference>